<feature type="compositionally biased region" description="Pro residues" evidence="1">
    <location>
        <begin position="22"/>
        <end position="32"/>
    </location>
</feature>
<dbReference type="PANTHER" id="PTHR38418">
    <property type="entry name" value="SUGAR ISOMERASE, KPSF/GUTQ (AFU_ORTHOLOGUE AFUA_6G08860)"/>
    <property type="match status" value="1"/>
</dbReference>
<dbReference type="InterPro" id="IPR001347">
    <property type="entry name" value="SIS_dom"/>
</dbReference>
<dbReference type="Pfam" id="PF01380">
    <property type="entry name" value="SIS"/>
    <property type="match status" value="1"/>
</dbReference>
<dbReference type="Gene3D" id="3.40.50.10490">
    <property type="entry name" value="Glucose-6-phosphate isomerase like protein, domain 1"/>
    <property type="match status" value="1"/>
</dbReference>
<feature type="domain" description="SIS" evidence="2">
    <location>
        <begin position="102"/>
        <end position="254"/>
    </location>
</feature>
<dbReference type="Proteomes" id="UP001174694">
    <property type="component" value="Unassembled WGS sequence"/>
</dbReference>
<dbReference type="PROSITE" id="PS51464">
    <property type="entry name" value="SIS"/>
    <property type="match status" value="1"/>
</dbReference>
<proteinExistence type="predicted"/>
<dbReference type="PANTHER" id="PTHR38418:SF2">
    <property type="entry name" value="SUGAR ISOMERASE, KPSF_GUTQ (AFU_ORTHOLOGUE AFUA_6G08860)"/>
    <property type="match status" value="1"/>
</dbReference>
<dbReference type="InterPro" id="IPR046348">
    <property type="entry name" value="SIS_dom_sf"/>
</dbReference>
<dbReference type="GO" id="GO:1901135">
    <property type="term" value="P:carbohydrate derivative metabolic process"/>
    <property type="evidence" value="ECO:0007669"/>
    <property type="project" value="InterPro"/>
</dbReference>
<accession>A0AA38RB65</accession>
<dbReference type="AlphaFoldDB" id="A0AA38RB65"/>
<evidence type="ECO:0000259" key="2">
    <source>
        <dbReference type="PROSITE" id="PS51464"/>
    </source>
</evidence>
<protein>
    <submittedName>
        <fullName evidence="3">SIS domain-containing protein</fullName>
    </submittedName>
</protein>
<dbReference type="SUPFAM" id="SSF53697">
    <property type="entry name" value="SIS domain"/>
    <property type="match status" value="1"/>
</dbReference>
<gene>
    <name evidence="3" type="ORF">NKR23_g7698</name>
</gene>
<feature type="region of interest" description="Disordered" evidence="1">
    <location>
        <begin position="18"/>
        <end position="39"/>
    </location>
</feature>
<dbReference type="GO" id="GO:0097367">
    <property type="term" value="F:carbohydrate derivative binding"/>
    <property type="evidence" value="ECO:0007669"/>
    <property type="project" value="InterPro"/>
</dbReference>
<organism evidence="3 4">
    <name type="scientific">Pleurostoma richardsiae</name>
    <dbReference type="NCBI Taxonomy" id="41990"/>
    <lineage>
        <taxon>Eukaryota</taxon>
        <taxon>Fungi</taxon>
        <taxon>Dikarya</taxon>
        <taxon>Ascomycota</taxon>
        <taxon>Pezizomycotina</taxon>
        <taxon>Sordariomycetes</taxon>
        <taxon>Sordariomycetidae</taxon>
        <taxon>Calosphaeriales</taxon>
        <taxon>Pleurostomataceae</taxon>
        <taxon>Pleurostoma</taxon>
    </lineage>
</organism>
<keyword evidence="4" id="KW-1185">Reference proteome</keyword>
<name>A0AA38RB65_9PEZI</name>
<evidence type="ECO:0000256" key="1">
    <source>
        <dbReference type="SAM" id="MobiDB-lite"/>
    </source>
</evidence>
<evidence type="ECO:0000313" key="4">
    <source>
        <dbReference type="Proteomes" id="UP001174694"/>
    </source>
</evidence>
<evidence type="ECO:0000313" key="3">
    <source>
        <dbReference type="EMBL" id="KAJ9141771.1"/>
    </source>
</evidence>
<dbReference type="EMBL" id="JANBVO010000025">
    <property type="protein sequence ID" value="KAJ9141771.1"/>
    <property type="molecule type" value="Genomic_DNA"/>
</dbReference>
<sequence>MLEHRPVHNSAVYLVGATQGPAVPPPSPPSPITPDASGLCSPIEELDLDAEAPGHSADERSHRYEDRIAGAVHALNTEATALQSLTSLYAADSTARDGFDKAVEAVTRHQGQKGKLVVVGVGKSGHIAKKLVATFNSLALHASFLHPTEALHGDLGHVGRHDTILFITFSGKTPELLTLLPHIDRSLPLIVLTSHTRPDTCELVQHRPDIILLPAPIHEPEMVSFGVSAPTTSTTVALALGDALALVCSRELHPSVGSVFAKNHPGGAIGASLRRPKSVKDHAVPWSEIAILEDTGSAPITAGDVLKAGYASKSGWIRIREGVIPPGRIRRLDSADLPLPITDLPWLVVDRGSFISLAADTKPRKAVDWIHGLQTPGGVDAEGCNAESIIAVLDGGEVVGVLEVDYLLQITL</sequence>
<comment type="caution">
    <text evidence="3">The sequence shown here is derived from an EMBL/GenBank/DDBJ whole genome shotgun (WGS) entry which is preliminary data.</text>
</comment>
<reference evidence="3" key="1">
    <citation type="submission" date="2022-07" db="EMBL/GenBank/DDBJ databases">
        <title>Fungi with potential for degradation of polypropylene.</title>
        <authorList>
            <person name="Gostincar C."/>
        </authorList>
    </citation>
    <scope>NUCLEOTIDE SEQUENCE</scope>
    <source>
        <strain evidence="3">EXF-13308</strain>
    </source>
</reference>